<accession>A0A1G8GJV3</accession>
<dbReference type="PANTHER" id="PTHR10587">
    <property type="entry name" value="GLYCOSYL TRANSFERASE-RELATED"/>
    <property type="match status" value="1"/>
</dbReference>
<gene>
    <name evidence="2" type="ORF">SAMN05216192_102120</name>
</gene>
<dbReference type="InterPro" id="IPR050248">
    <property type="entry name" value="Polysacc_deacetylase_ArnD"/>
</dbReference>
<dbReference type="OrthoDB" id="2649545at2"/>
<evidence type="ECO:0000259" key="1">
    <source>
        <dbReference type="PROSITE" id="PS51677"/>
    </source>
</evidence>
<keyword evidence="3" id="KW-1185">Reference proteome</keyword>
<dbReference type="Pfam" id="PF01522">
    <property type="entry name" value="Polysacc_deac_1"/>
    <property type="match status" value="1"/>
</dbReference>
<proteinExistence type="predicted"/>
<dbReference type="GO" id="GO:0005975">
    <property type="term" value="P:carbohydrate metabolic process"/>
    <property type="evidence" value="ECO:0007669"/>
    <property type="project" value="InterPro"/>
</dbReference>
<dbReference type="Gene3D" id="3.20.20.370">
    <property type="entry name" value="Glycoside hydrolase/deacetylase"/>
    <property type="match status" value="1"/>
</dbReference>
<dbReference type="InterPro" id="IPR011330">
    <property type="entry name" value="Glyco_hydro/deAcase_b/a-brl"/>
</dbReference>
<sequence>MVELRLINKVPTLQKVVAFTFDDGPDPLYTRQLMEIFQRVNGYATFFMVGQQMDLYEDIAAEVHAAGHEIANHTYTHPDLTKPTLEEARMELKLANERIRRVTGEAAANFRPPYFAVNPDILALAAEFGCPSIGCVNGEAKDWEQPGVNFILEHTRPTIENGSILLFHDGYGEREQTIEAVRILTGQLDAEGYRFVTVSELLKSSDAAAEDSV</sequence>
<dbReference type="STRING" id="1174501.SAMN05216192_102120"/>
<feature type="domain" description="NodB homology" evidence="1">
    <location>
        <begin position="15"/>
        <end position="196"/>
    </location>
</feature>
<protein>
    <submittedName>
        <fullName evidence="2">Peptidoglycan/xylan/chitin deacetylase, PgdA/CDA1 family</fullName>
    </submittedName>
</protein>
<organism evidence="2 3">
    <name type="scientific">Paenibacillus typhae</name>
    <dbReference type="NCBI Taxonomy" id="1174501"/>
    <lineage>
        <taxon>Bacteria</taxon>
        <taxon>Bacillati</taxon>
        <taxon>Bacillota</taxon>
        <taxon>Bacilli</taxon>
        <taxon>Bacillales</taxon>
        <taxon>Paenibacillaceae</taxon>
        <taxon>Paenibacillus</taxon>
    </lineage>
</organism>
<dbReference type="SUPFAM" id="SSF88713">
    <property type="entry name" value="Glycoside hydrolase/deacetylase"/>
    <property type="match status" value="1"/>
</dbReference>
<dbReference type="InterPro" id="IPR002509">
    <property type="entry name" value="NODB_dom"/>
</dbReference>
<evidence type="ECO:0000313" key="3">
    <source>
        <dbReference type="Proteomes" id="UP000199050"/>
    </source>
</evidence>
<dbReference type="PROSITE" id="PS51677">
    <property type="entry name" value="NODB"/>
    <property type="match status" value="1"/>
</dbReference>
<dbReference type="EMBL" id="FNDX01000002">
    <property type="protein sequence ID" value="SDH94664.1"/>
    <property type="molecule type" value="Genomic_DNA"/>
</dbReference>
<dbReference type="AlphaFoldDB" id="A0A1G8GJV3"/>
<dbReference type="GO" id="GO:0016810">
    <property type="term" value="F:hydrolase activity, acting on carbon-nitrogen (but not peptide) bonds"/>
    <property type="evidence" value="ECO:0007669"/>
    <property type="project" value="InterPro"/>
</dbReference>
<dbReference type="Proteomes" id="UP000199050">
    <property type="component" value="Unassembled WGS sequence"/>
</dbReference>
<name>A0A1G8GJV3_9BACL</name>
<evidence type="ECO:0000313" key="2">
    <source>
        <dbReference type="EMBL" id="SDH94664.1"/>
    </source>
</evidence>
<reference evidence="3" key="1">
    <citation type="submission" date="2016-10" db="EMBL/GenBank/DDBJ databases">
        <authorList>
            <person name="Varghese N."/>
            <person name="Submissions S."/>
        </authorList>
    </citation>
    <scope>NUCLEOTIDE SEQUENCE [LARGE SCALE GENOMIC DNA]</scope>
    <source>
        <strain evidence="3">CGMCC 1.11012</strain>
    </source>
</reference>